<reference evidence="1 2" key="1">
    <citation type="submission" date="2018-03" db="EMBL/GenBank/DDBJ databases">
        <title>Cross-interface Injection: A General Nanoliter Liquid Handling Method Applied to Single Cells Genome Amplification Automated Nanoliter Liquid Handling Applied to Single Cell Multiple Displacement Amplification.</title>
        <authorList>
            <person name="Yun J."/>
            <person name="Xu P."/>
            <person name="Xu J."/>
            <person name="Dai X."/>
            <person name="Wang Y."/>
            <person name="Zheng X."/>
            <person name="Cao C."/>
            <person name="Yi Q."/>
            <person name="Zhu Y."/>
            <person name="Wang L."/>
            <person name="Dong Z."/>
            <person name="Huang Y."/>
            <person name="Huang L."/>
            <person name="Du W."/>
        </authorList>
    </citation>
    <scope>NUCLEOTIDE SEQUENCE [LARGE SCALE GENOMIC DNA]</scope>
    <source>
        <strain evidence="1 2">Z-D1-2</strain>
    </source>
</reference>
<evidence type="ECO:0000313" key="1">
    <source>
        <dbReference type="EMBL" id="PTB91916.1"/>
    </source>
</evidence>
<name>A0A2T4DDN9_9BACT</name>
<proteinExistence type="predicted"/>
<dbReference type="AlphaFoldDB" id="A0A2T4DDN9"/>
<comment type="caution">
    <text evidence="1">The sequence shown here is derived from an EMBL/GenBank/DDBJ whole genome shotgun (WGS) entry which is preliminary data.</text>
</comment>
<gene>
    <name evidence="1" type="ORF">C9994_14765</name>
</gene>
<accession>A0A2T4DDN9</accession>
<organism evidence="1 2">
    <name type="scientific">Marivirga lumbricoides</name>
    <dbReference type="NCBI Taxonomy" id="1046115"/>
    <lineage>
        <taxon>Bacteria</taxon>
        <taxon>Pseudomonadati</taxon>
        <taxon>Bacteroidota</taxon>
        <taxon>Cytophagia</taxon>
        <taxon>Cytophagales</taxon>
        <taxon>Marivirgaceae</taxon>
        <taxon>Marivirga</taxon>
    </lineage>
</organism>
<evidence type="ECO:0008006" key="3">
    <source>
        <dbReference type="Google" id="ProtNLM"/>
    </source>
</evidence>
<dbReference type="PROSITE" id="PS51257">
    <property type="entry name" value="PROKAR_LIPOPROTEIN"/>
    <property type="match status" value="1"/>
</dbReference>
<evidence type="ECO:0000313" key="2">
    <source>
        <dbReference type="Proteomes" id="UP000240608"/>
    </source>
</evidence>
<dbReference type="EMBL" id="PYVU01000288">
    <property type="protein sequence ID" value="PTB91916.1"/>
    <property type="molecule type" value="Genomic_DNA"/>
</dbReference>
<protein>
    <recommendedName>
        <fullName evidence="3">DUF4252 domain-containing protein</fullName>
    </recommendedName>
</protein>
<sequence length="143" mass="16556">MTISLKIVLIIGIVFFSCFESQEDSKIIVNRFVDAMKNEDISEKEIVKRFIKVSEVNNAEERDSIIFDIILSIKKSIKGKKVEIYTFREKPEAFDNIVHENDSAEILALFTDNEVLTYVLVEDNMLVSISTINKGGKRHYVYW</sequence>
<dbReference type="Proteomes" id="UP000240608">
    <property type="component" value="Unassembled WGS sequence"/>
</dbReference>